<proteinExistence type="predicted"/>
<protein>
    <submittedName>
        <fullName evidence="2">Uncharacterized protein</fullName>
    </submittedName>
</protein>
<reference evidence="2 3" key="1">
    <citation type="journal article" date="2021" name="Elife">
        <title>Chloroplast acquisition without the gene transfer in kleptoplastic sea slugs, Plakobranchus ocellatus.</title>
        <authorList>
            <person name="Maeda T."/>
            <person name="Takahashi S."/>
            <person name="Yoshida T."/>
            <person name="Shimamura S."/>
            <person name="Takaki Y."/>
            <person name="Nagai Y."/>
            <person name="Toyoda A."/>
            <person name="Suzuki Y."/>
            <person name="Arimoto A."/>
            <person name="Ishii H."/>
            <person name="Satoh N."/>
            <person name="Nishiyama T."/>
            <person name="Hasebe M."/>
            <person name="Maruyama T."/>
            <person name="Minagawa J."/>
            <person name="Obokata J."/>
            <person name="Shigenobu S."/>
        </authorList>
    </citation>
    <scope>NUCLEOTIDE SEQUENCE [LARGE SCALE GENOMIC DNA]</scope>
</reference>
<comment type="caution">
    <text evidence="2">The sequence shown here is derived from an EMBL/GenBank/DDBJ whole genome shotgun (WGS) entry which is preliminary data.</text>
</comment>
<feature type="compositionally biased region" description="Polar residues" evidence="1">
    <location>
        <begin position="1"/>
        <end position="15"/>
    </location>
</feature>
<organism evidence="2 3">
    <name type="scientific">Elysia marginata</name>
    <dbReference type="NCBI Taxonomy" id="1093978"/>
    <lineage>
        <taxon>Eukaryota</taxon>
        <taxon>Metazoa</taxon>
        <taxon>Spiralia</taxon>
        <taxon>Lophotrochozoa</taxon>
        <taxon>Mollusca</taxon>
        <taxon>Gastropoda</taxon>
        <taxon>Heterobranchia</taxon>
        <taxon>Euthyneura</taxon>
        <taxon>Panpulmonata</taxon>
        <taxon>Sacoglossa</taxon>
        <taxon>Placobranchoidea</taxon>
        <taxon>Plakobranchidae</taxon>
        <taxon>Elysia</taxon>
    </lineage>
</organism>
<dbReference type="EMBL" id="BMAT01008425">
    <property type="protein sequence ID" value="GFR84791.1"/>
    <property type="molecule type" value="Genomic_DNA"/>
</dbReference>
<accession>A0AAV4GHL0</accession>
<dbReference type="Proteomes" id="UP000762676">
    <property type="component" value="Unassembled WGS sequence"/>
</dbReference>
<evidence type="ECO:0000313" key="2">
    <source>
        <dbReference type="EMBL" id="GFR84791.1"/>
    </source>
</evidence>
<dbReference type="AlphaFoldDB" id="A0AAV4GHL0"/>
<keyword evidence="3" id="KW-1185">Reference proteome</keyword>
<evidence type="ECO:0000313" key="3">
    <source>
        <dbReference type="Proteomes" id="UP000762676"/>
    </source>
</evidence>
<sequence length="74" mass="7937">MPSRSAEVSSGSSPIHSLCGLDQKNKNKQTTRNFDHPVVVVVIMEEEELDEAAAAAAAGATVCTLWIPLSLEER</sequence>
<gene>
    <name evidence="2" type="ORF">ElyMa_004158600</name>
</gene>
<feature type="region of interest" description="Disordered" evidence="1">
    <location>
        <begin position="1"/>
        <end position="30"/>
    </location>
</feature>
<name>A0AAV4GHL0_9GAST</name>
<evidence type="ECO:0000256" key="1">
    <source>
        <dbReference type="SAM" id="MobiDB-lite"/>
    </source>
</evidence>